<dbReference type="STRING" id="1802315.A3F51_01780"/>
<feature type="domain" description="ABC transporter" evidence="6">
    <location>
        <begin position="12"/>
        <end position="244"/>
    </location>
</feature>
<name>A0A1G2MYN4_9BACT</name>
<evidence type="ECO:0000256" key="3">
    <source>
        <dbReference type="ARBA" id="ARBA00022741"/>
    </source>
</evidence>
<dbReference type="Pfam" id="PF00005">
    <property type="entry name" value="ABC_tran"/>
    <property type="match status" value="1"/>
</dbReference>
<comment type="similarity">
    <text evidence="1">Belongs to the ABC transporter superfamily.</text>
</comment>
<dbReference type="SUPFAM" id="SSF52540">
    <property type="entry name" value="P-loop containing nucleoside triphosphate hydrolases"/>
    <property type="match status" value="1"/>
</dbReference>
<gene>
    <name evidence="7" type="ORF">A3F51_01780</name>
</gene>
<evidence type="ECO:0000256" key="5">
    <source>
        <dbReference type="ARBA" id="ARBA00022970"/>
    </source>
</evidence>
<dbReference type="GO" id="GO:0005524">
    <property type="term" value="F:ATP binding"/>
    <property type="evidence" value="ECO:0007669"/>
    <property type="project" value="UniProtKB-KW"/>
</dbReference>
<dbReference type="InterPro" id="IPR003593">
    <property type="entry name" value="AAA+_ATPase"/>
</dbReference>
<keyword evidence="2" id="KW-0813">Transport</keyword>
<sequence>MSNTVAFKETLLSLRDIHVHYGGVKALDGTSVNIDEGEVVALMGPNGAGKSTILKAIFGLAPIESGRVYWEDHAFTPVSHEVVHRGISFVPQGRRVFKHLTVYENIEIGGWSVKSNKERKERMENVLDLFPALRAKLKAKSGTLSGGQQQMLAIARGLMTDPKVLLLDEPSLGLAPKIVKEVFAKIREINERRKTAIIVVEHNLKSLLEITNRAYVLDKGKIYTEGRPQEIISTGVLEKVFLGKTY</sequence>
<keyword evidence="4" id="KW-0067">ATP-binding</keyword>
<evidence type="ECO:0000313" key="8">
    <source>
        <dbReference type="Proteomes" id="UP000178089"/>
    </source>
</evidence>
<keyword evidence="3" id="KW-0547">Nucleotide-binding</keyword>
<dbReference type="Proteomes" id="UP000178089">
    <property type="component" value="Unassembled WGS sequence"/>
</dbReference>
<dbReference type="GO" id="GO:0015658">
    <property type="term" value="F:branched-chain amino acid transmembrane transporter activity"/>
    <property type="evidence" value="ECO:0007669"/>
    <property type="project" value="TreeGrafter"/>
</dbReference>
<evidence type="ECO:0000259" key="6">
    <source>
        <dbReference type="PROSITE" id="PS50893"/>
    </source>
</evidence>
<comment type="caution">
    <text evidence="7">The sequence shown here is derived from an EMBL/GenBank/DDBJ whole genome shotgun (WGS) entry which is preliminary data.</text>
</comment>
<dbReference type="CDD" id="cd03224">
    <property type="entry name" value="ABC_TM1139_LivF_branched"/>
    <property type="match status" value="1"/>
</dbReference>
<proteinExistence type="inferred from homology"/>
<dbReference type="PANTHER" id="PTHR43820:SF4">
    <property type="entry name" value="HIGH-AFFINITY BRANCHED-CHAIN AMINO ACID TRANSPORT ATP-BINDING PROTEIN LIVF"/>
    <property type="match status" value="1"/>
</dbReference>
<dbReference type="GO" id="GO:0015807">
    <property type="term" value="P:L-amino acid transport"/>
    <property type="evidence" value="ECO:0007669"/>
    <property type="project" value="TreeGrafter"/>
</dbReference>
<dbReference type="AlphaFoldDB" id="A0A1G2MYN4"/>
<organism evidence="7 8">
    <name type="scientific">Candidatus Taylorbacteria bacterium RIFCSPHIGHO2_12_FULL_45_16</name>
    <dbReference type="NCBI Taxonomy" id="1802315"/>
    <lineage>
        <taxon>Bacteria</taxon>
        <taxon>Candidatus Tayloriibacteriota</taxon>
    </lineage>
</organism>
<dbReference type="SMART" id="SM00382">
    <property type="entry name" value="AAA"/>
    <property type="match status" value="1"/>
</dbReference>
<dbReference type="PANTHER" id="PTHR43820">
    <property type="entry name" value="HIGH-AFFINITY BRANCHED-CHAIN AMINO ACID TRANSPORT ATP-BINDING PROTEIN LIVF"/>
    <property type="match status" value="1"/>
</dbReference>
<evidence type="ECO:0000256" key="2">
    <source>
        <dbReference type="ARBA" id="ARBA00022448"/>
    </source>
</evidence>
<dbReference type="PROSITE" id="PS50893">
    <property type="entry name" value="ABC_TRANSPORTER_2"/>
    <property type="match status" value="1"/>
</dbReference>
<accession>A0A1G2MYN4</accession>
<evidence type="ECO:0000256" key="4">
    <source>
        <dbReference type="ARBA" id="ARBA00022840"/>
    </source>
</evidence>
<dbReference type="InterPro" id="IPR027417">
    <property type="entry name" value="P-loop_NTPase"/>
</dbReference>
<keyword evidence="5" id="KW-0029">Amino-acid transport</keyword>
<dbReference type="InterPro" id="IPR017871">
    <property type="entry name" value="ABC_transporter-like_CS"/>
</dbReference>
<reference evidence="7 8" key="1">
    <citation type="journal article" date="2016" name="Nat. Commun.">
        <title>Thousands of microbial genomes shed light on interconnected biogeochemical processes in an aquifer system.</title>
        <authorList>
            <person name="Anantharaman K."/>
            <person name="Brown C.T."/>
            <person name="Hug L.A."/>
            <person name="Sharon I."/>
            <person name="Castelle C.J."/>
            <person name="Probst A.J."/>
            <person name="Thomas B.C."/>
            <person name="Singh A."/>
            <person name="Wilkins M.J."/>
            <person name="Karaoz U."/>
            <person name="Brodie E.L."/>
            <person name="Williams K.H."/>
            <person name="Hubbard S.S."/>
            <person name="Banfield J.F."/>
        </authorList>
    </citation>
    <scope>NUCLEOTIDE SEQUENCE [LARGE SCALE GENOMIC DNA]</scope>
</reference>
<dbReference type="EMBL" id="MHRT01000006">
    <property type="protein sequence ID" value="OHA28977.1"/>
    <property type="molecule type" value="Genomic_DNA"/>
</dbReference>
<protein>
    <recommendedName>
        <fullName evidence="6">ABC transporter domain-containing protein</fullName>
    </recommendedName>
</protein>
<evidence type="ECO:0000313" key="7">
    <source>
        <dbReference type="EMBL" id="OHA28977.1"/>
    </source>
</evidence>
<dbReference type="InterPro" id="IPR003439">
    <property type="entry name" value="ABC_transporter-like_ATP-bd"/>
</dbReference>
<dbReference type="Gene3D" id="3.40.50.300">
    <property type="entry name" value="P-loop containing nucleotide triphosphate hydrolases"/>
    <property type="match status" value="1"/>
</dbReference>
<evidence type="ECO:0000256" key="1">
    <source>
        <dbReference type="ARBA" id="ARBA00005417"/>
    </source>
</evidence>
<dbReference type="GO" id="GO:0016887">
    <property type="term" value="F:ATP hydrolysis activity"/>
    <property type="evidence" value="ECO:0007669"/>
    <property type="project" value="InterPro"/>
</dbReference>
<dbReference type="InterPro" id="IPR052156">
    <property type="entry name" value="BCAA_Transport_ATP-bd_LivF"/>
</dbReference>
<dbReference type="PROSITE" id="PS00211">
    <property type="entry name" value="ABC_TRANSPORTER_1"/>
    <property type="match status" value="1"/>
</dbReference>